<evidence type="ECO:0008006" key="8">
    <source>
        <dbReference type="Google" id="ProtNLM"/>
    </source>
</evidence>
<evidence type="ECO:0000256" key="5">
    <source>
        <dbReference type="SAM" id="MobiDB-lite"/>
    </source>
</evidence>
<dbReference type="Proteomes" id="UP001291926">
    <property type="component" value="Unassembled WGS sequence"/>
</dbReference>
<organism evidence="6 7">
    <name type="scientific">Penstemon davidsonii</name>
    <dbReference type="NCBI Taxonomy" id="160366"/>
    <lineage>
        <taxon>Eukaryota</taxon>
        <taxon>Viridiplantae</taxon>
        <taxon>Streptophyta</taxon>
        <taxon>Embryophyta</taxon>
        <taxon>Tracheophyta</taxon>
        <taxon>Spermatophyta</taxon>
        <taxon>Magnoliopsida</taxon>
        <taxon>eudicotyledons</taxon>
        <taxon>Gunneridae</taxon>
        <taxon>Pentapetalae</taxon>
        <taxon>asterids</taxon>
        <taxon>lamiids</taxon>
        <taxon>Lamiales</taxon>
        <taxon>Plantaginaceae</taxon>
        <taxon>Cheloneae</taxon>
        <taxon>Penstemon</taxon>
    </lineage>
</organism>
<evidence type="ECO:0000256" key="1">
    <source>
        <dbReference type="ARBA" id="ARBA00001946"/>
    </source>
</evidence>
<dbReference type="PANTHER" id="PTHR22748:SF6">
    <property type="entry name" value="DNA-(APURINIC OR APYRIMIDINIC SITE) ENDONUCLEASE"/>
    <property type="match status" value="1"/>
</dbReference>
<evidence type="ECO:0000256" key="3">
    <source>
        <dbReference type="ARBA" id="ARBA00022801"/>
    </source>
</evidence>
<keyword evidence="3" id="KW-0378">Hydrolase</keyword>
<sequence length="306" mass="34087">MLPALKLGFRYSSLRSFSAVNFNRIPKFSLNLKMGSKKRHCSNSSNNDVSKLQKNSAKASVTKSEVCGDDCENTEEMTLKQFNSKLRRGIPSKGAKQELVCALKSKMNGEDSSNLQDQVISEEKPALIKTYSTRKAKGLSDKDHVQIANNDSDISGVKRTKRRLKQSAVDTIDLKTSQSTSEQEQISIEMKGETSIRAKRKVSSKITTSNMKAHVSVGLSVKEPWAVLTHKKPQKGWTAYNPETMRPPPIGASTPHMKLMSWNVNGLRALLKLENFSALQLAQRENFDVLCLQETKLQACAHFILS</sequence>
<proteinExistence type="predicted"/>
<dbReference type="SUPFAM" id="SSF56219">
    <property type="entry name" value="DNase I-like"/>
    <property type="match status" value="1"/>
</dbReference>
<dbReference type="EMBL" id="JAYDYQ010002534">
    <property type="protein sequence ID" value="KAK4484066.1"/>
    <property type="molecule type" value="Genomic_DNA"/>
</dbReference>
<accession>A0ABR0D458</accession>
<dbReference type="PROSITE" id="PS00726">
    <property type="entry name" value="AP_NUCLEASE_F1_1"/>
    <property type="match status" value="1"/>
</dbReference>
<feature type="region of interest" description="Disordered" evidence="5">
    <location>
        <begin position="36"/>
        <end position="55"/>
    </location>
</feature>
<comment type="caution">
    <text evidence="6">The sequence shown here is derived from an EMBL/GenBank/DDBJ whole genome shotgun (WGS) entry which is preliminary data.</text>
</comment>
<keyword evidence="7" id="KW-1185">Reference proteome</keyword>
<keyword evidence="2" id="KW-0479">Metal-binding</keyword>
<evidence type="ECO:0000256" key="4">
    <source>
        <dbReference type="ARBA" id="ARBA00022842"/>
    </source>
</evidence>
<name>A0ABR0D458_9LAMI</name>
<feature type="compositionally biased region" description="Polar residues" evidence="5">
    <location>
        <begin position="42"/>
        <end position="55"/>
    </location>
</feature>
<evidence type="ECO:0000256" key="2">
    <source>
        <dbReference type="ARBA" id="ARBA00022723"/>
    </source>
</evidence>
<dbReference type="Gene3D" id="3.60.10.10">
    <property type="entry name" value="Endonuclease/exonuclease/phosphatase"/>
    <property type="match status" value="1"/>
</dbReference>
<evidence type="ECO:0000313" key="6">
    <source>
        <dbReference type="EMBL" id="KAK4484066.1"/>
    </source>
</evidence>
<gene>
    <name evidence="6" type="ORF">RD792_011285</name>
</gene>
<comment type="cofactor">
    <cofactor evidence="1">
        <name>Mg(2+)</name>
        <dbReference type="ChEBI" id="CHEBI:18420"/>
    </cofactor>
</comment>
<keyword evidence="4" id="KW-0460">Magnesium</keyword>
<protein>
    <recommendedName>
        <fullName evidence="8">SAP domain-containing protein</fullName>
    </recommendedName>
</protein>
<reference evidence="6 7" key="1">
    <citation type="journal article" date="2023" name="bioRxiv">
        <title>Genome report: Whole genome sequence and annotation of Penstemon davidsonii.</title>
        <authorList>
            <person name="Ostevik K.L."/>
            <person name="Alabady M."/>
            <person name="Zhang M."/>
            <person name="Rausher M.D."/>
        </authorList>
    </citation>
    <scope>NUCLEOTIDE SEQUENCE [LARGE SCALE GENOMIC DNA]</scope>
    <source>
        <strain evidence="6">DNT005</strain>
        <tissue evidence="6">Whole leaf</tissue>
    </source>
</reference>
<evidence type="ECO:0000313" key="7">
    <source>
        <dbReference type="Proteomes" id="UP001291926"/>
    </source>
</evidence>
<dbReference type="InterPro" id="IPR020847">
    <property type="entry name" value="AP_endonuclease_F1_BS"/>
</dbReference>
<dbReference type="InterPro" id="IPR004808">
    <property type="entry name" value="AP_endonuc_1"/>
</dbReference>
<dbReference type="PANTHER" id="PTHR22748">
    <property type="entry name" value="AP ENDONUCLEASE"/>
    <property type="match status" value="1"/>
</dbReference>
<dbReference type="InterPro" id="IPR036691">
    <property type="entry name" value="Endo/exonu/phosph_ase_sf"/>
</dbReference>